<evidence type="ECO:0000313" key="2">
    <source>
        <dbReference type="EMBL" id="KAK1465412.1"/>
    </source>
</evidence>
<gene>
    <name evidence="2" type="ORF">CCUS01_07529</name>
</gene>
<accession>A0AAI9XYF1</accession>
<dbReference type="Proteomes" id="UP001239213">
    <property type="component" value="Unassembled WGS sequence"/>
</dbReference>
<keyword evidence="1" id="KW-0472">Membrane</keyword>
<dbReference type="EMBL" id="MPDP01000262">
    <property type="protein sequence ID" value="KAK1465412.1"/>
    <property type="molecule type" value="Genomic_DNA"/>
</dbReference>
<organism evidence="2 3">
    <name type="scientific">Colletotrichum cuscutae</name>
    <dbReference type="NCBI Taxonomy" id="1209917"/>
    <lineage>
        <taxon>Eukaryota</taxon>
        <taxon>Fungi</taxon>
        <taxon>Dikarya</taxon>
        <taxon>Ascomycota</taxon>
        <taxon>Pezizomycotina</taxon>
        <taxon>Sordariomycetes</taxon>
        <taxon>Hypocreomycetidae</taxon>
        <taxon>Glomerellales</taxon>
        <taxon>Glomerellaceae</taxon>
        <taxon>Colletotrichum</taxon>
        <taxon>Colletotrichum acutatum species complex</taxon>
    </lineage>
</organism>
<evidence type="ECO:0000256" key="1">
    <source>
        <dbReference type="SAM" id="Phobius"/>
    </source>
</evidence>
<evidence type="ECO:0000313" key="3">
    <source>
        <dbReference type="Proteomes" id="UP001239213"/>
    </source>
</evidence>
<keyword evidence="1" id="KW-0812">Transmembrane</keyword>
<feature type="transmembrane region" description="Helical" evidence="1">
    <location>
        <begin position="57"/>
        <end position="74"/>
    </location>
</feature>
<keyword evidence="1" id="KW-1133">Transmembrane helix</keyword>
<protein>
    <submittedName>
        <fullName evidence="2">Uncharacterized protein</fullName>
    </submittedName>
</protein>
<sequence>MQCCALCPKPPSASPPVLFGRTSHVPVLWQLWFSFTPSLLARCLSGIIWFWRSLSGLSSLAVLCFYSLILAHPLQVSTPGALLSVRWQVLASKWWWTK</sequence>
<keyword evidence="3" id="KW-1185">Reference proteome</keyword>
<name>A0AAI9XYF1_9PEZI</name>
<comment type="caution">
    <text evidence="2">The sequence shown here is derived from an EMBL/GenBank/DDBJ whole genome shotgun (WGS) entry which is preliminary data.</text>
</comment>
<dbReference type="AlphaFoldDB" id="A0AAI9XYF1"/>
<reference evidence="2" key="1">
    <citation type="submission" date="2016-11" db="EMBL/GenBank/DDBJ databases">
        <title>The genome sequence of Colletotrichum cuscutae.</title>
        <authorList>
            <person name="Baroncelli R."/>
        </authorList>
    </citation>
    <scope>NUCLEOTIDE SEQUENCE</scope>
    <source>
        <strain evidence="2">IMI 304802</strain>
    </source>
</reference>
<proteinExistence type="predicted"/>